<sequence length="1770" mass="201242">MSREERQSLLHEGVSVTTTLSAYVEIIFDNSDNRFPTGRDEVFLRRTIGLKKDEYSLDKKSASKADVMNLLESAGFSKSNPYYIVPQGRITALTNAKDHERLALLKEVAGTKVYEQRRAESLRIMSETDAKRTKINELLDYIESRLEELEEEKEELKEFQDKDKERRCLEYALYQRELEEVGEALEEIEEERRGEVHSTNVRREEFKDREIRAQNLEQSISRIRTSLTTLTLTRQGNQSEMTDLVRARTELECTIADLRVAVERAGGRREELEGELADVQEQIREKEATLAELSPQWEAHRINELEEKHRLDELRARLDALYAKRGRLNRFRTRSERDQFLRPEIASIQAFRTSQTNILNNLQTELQNTREALREVEERTENGRTSMEDERRRARTLAEQIVQLKEESAELTEKRKNLWREDTKLNSLVSHEADELRSAERNLASMMDKDTGSGLRAIDRIAERFNMEGVYGPLYRLFEITDDKFNIAIELTAGNSLFHVVVDTDATASQVLDIMIREKTGRVTFMPLNRLKPTVPPKPNAQDAIPLLEKLRFDGVYTKAFEQVFGKTCVCRDLTIAAAYVKSHGINTITLDGDKVDRKGALTGGYHDVRRSRIEAIKNVTSWSAKHSADSQRFEEVRATILQTEQEITRVAGKLQVLNNQQTHAKSARETLHEEIAALGREKERLLGRIAKLEGDIGDVETEVSGLNARLEGLQAELASPLAQGLTAEEEETIENLGRAIEQHQKQLLEINKAKNELGGRKSVVEIELNESLRRRQEELRGKLDALGVAESGDSSSDEALEARTRELRSLNNDITALTRRSQETEKEVEKLNTQLQEQRTTLEGLQNQQTDDSRGIARQQKNTERYLAKRQMLLTRKDECNRNIRDLGLVKKLHTVNEGLKKFAHVNKKAFEQYNNFTKQRDQLLKRREDLDKSAQSIEELVEVLDQRKDEAIERTFKQVARNFEEVFEKLVPAGKGRLIIQRRIDQDDEDAEEVDDTQQSTIDNYTGVSIRVSFNSKVDEGLRIQQLSGGQKSLVALATVFAIQKCDPAPFYLFDEIDANLDAQYRTAVAAMIHDLSATAQFITTTFRPEMLVTADKFYGVLFNNQKVSSIRSIKREEAMEFVDQASIFFMLAKFLTLIGICRRHRPSDRSFKSQNGWVPLLRLIVDLSVGMPPQSLSPRRKRVRRYFSASAATGARLSGKLAAISAATVPSARTRRRGSSASSDNFHFSPDFVSDVSAVEDEYSLRFADRPSSRSLPESRPPLAAAQAPLAYASLPPTPISSSPHLRSSPPSFSPTISTFPSSDVYYEPPFSIWDYLREELLATDFDSHQELKWERVSNFLNMPIALEKVFFFGFIVCLDSFLYTFTILPIRFTFAIWRLLLNTLTFSKSTPPLPPSQKADILRTLLLAVSVVILAPLTDAMAHTLVMIYQMISLNVAVNSYDHALLTLLVSNQFVEIKGSVFKKFEKDNLFQITCADIVERFTLALMLSIVAFRNLIELSGSSFNFSDGFALPKSFGWFRGNNVIWTISYPVLTVMASEMCVDWLKHAFITKFNHIRPSVYERYTDVLCRDLASASAVGRRGARKHTYVDQSPLVARRLGFASLPLAVLAVLIGSQSINLLISMHTDGNIPWIWTKALEEIELDEVINVAKWTALILSVWFCCVVVKIILGVHLLSYATRRRAGMEAREAADVVNDFGRNPIGEGKEEQSYNRELKSLLDDSRDDAGPVPDIGERKPGSDAGQGGGKRKRLPLEEITRFTMVKRIW</sequence>
<dbReference type="FunCoup" id="J4H5J9">
    <property type="interactions" value="735"/>
</dbReference>
<feature type="coiled-coil region" evidence="2">
    <location>
        <begin position="255"/>
        <end position="289"/>
    </location>
</feature>
<dbReference type="FunFam" id="3.40.50.300:FF:000370">
    <property type="entry name" value="Structural maintenance of chromosomes 3"/>
    <property type="match status" value="1"/>
</dbReference>
<evidence type="ECO:0000256" key="3">
    <source>
        <dbReference type="SAM" id="MobiDB-lite"/>
    </source>
</evidence>
<dbReference type="Gene3D" id="1.10.287.1490">
    <property type="match status" value="1"/>
</dbReference>
<dbReference type="OrthoDB" id="431497at2759"/>
<gene>
    <name evidence="6" type="ORF">FIBRA_09177</name>
</gene>
<keyword evidence="4" id="KW-0472">Membrane</keyword>
<dbReference type="InterPro" id="IPR010935">
    <property type="entry name" value="SMC_hinge"/>
</dbReference>
<feature type="coiled-coil region" evidence="2">
    <location>
        <begin position="352"/>
        <end position="449"/>
    </location>
</feature>
<dbReference type="GO" id="GO:0051276">
    <property type="term" value="P:chromosome organization"/>
    <property type="evidence" value="ECO:0007669"/>
    <property type="project" value="InterPro"/>
</dbReference>
<evidence type="ECO:0000313" key="6">
    <source>
        <dbReference type="EMBL" id="CCM06869.1"/>
    </source>
</evidence>
<dbReference type="Gene3D" id="3.30.70.1620">
    <property type="match status" value="1"/>
</dbReference>
<name>J4H5J9_9APHY</name>
<dbReference type="Gene3D" id="1.20.1060.20">
    <property type="match status" value="1"/>
</dbReference>
<keyword evidence="4" id="KW-1133">Transmembrane helix</keyword>
<feature type="region of interest" description="Disordered" evidence="3">
    <location>
        <begin position="843"/>
        <end position="862"/>
    </location>
</feature>
<keyword evidence="4" id="KW-0812">Transmembrane</keyword>
<feature type="domain" description="SMC hinge" evidence="5">
    <location>
        <begin position="468"/>
        <end position="581"/>
    </location>
</feature>
<dbReference type="InParanoid" id="J4H5J9"/>
<protein>
    <recommendedName>
        <fullName evidence="5">SMC hinge domain-containing protein</fullName>
    </recommendedName>
</protein>
<evidence type="ECO:0000256" key="4">
    <source>
        <dbReference type="SAM" id="Phobius"/>
    </source>
</evidence>
<feature type="coiled-coil region" evidence="2">
    <location>
        <begin position="641"/>
        <end position="757"/>
    </location>
</feature>
<dbReference type="InterPro" id="IPR027417">
    <property type="entry name" value="P-loop_NTPase"/>
</dbReference>
<feature type="transmembrane region" description="Helical" evidence="4">
    <location>
        <begin position="1605"/>
        <end position="1626"/>
    </location>
</feature>
<reference evidence="6 7" key="1">
    <citation type="journal article" date="2012" name="Appl. Environ. Microbiol.">
        <title>Short-read sequencing for genomic analysis of the brown rot fungus Fibroporia radiculosa.</title>
        <authorList>
            <person name="Tang J.D."/>
            <person name="Perkins A.D."/>
            <person name="Sonstegard T.S."/>
            <person name="Schroeder S.G."/>
            <person name="Burgess S.C."/>
            <person name="Diehl S.V."/>
        </authorList>
    </citation>
    <scope>NUCLEOTIDE SEQUENCE [LARGE SCALE GENOMIC DNA]</scope>
    <source>
        <strain evidence="6 7">TFFH 294</strain>
    </source>
</reference>
<proteinExistence type="predicted"/>
<feature type="region of interest" description="Disordered" evidence="3">
    <location>
        <begin position="1724"/>
        <end position="1755"/>
    </location>
</feature>
<dbReference type="GeneID" id="24101769"/>
<dbReference type="GO" id="GO:0007059">
    <property type="term" value="P:chromosome segregation"/>
    <property type="evidence" value="ECO:0007669"/>
    <property type="project" value="UniProtKB-ARBA"/>
</dbReference>
<evidence type="ECO:0000256" key="2">
    <source>
        <dbReference type="SAM" id="Coils"/>
    </source>
</evidence>
<feature type="coiled-coil region" evidence="2">
    <location>
        <begin position="908"/>
        <end position="956"/>
    </location>
</feature>
<dbReference type="Pfam" id="PF06470">
    <property type="entry name" value="SMC_hinge"/>
    <property type="match status" value="1"/>
</dbReference>
<evidence type="ECO:0000256" key="1">
    <source>
        <dbReference type="ARBA" id="ARBA00023054"/>
    </source>
</evidence>
<dbReference type="EMBL" id="HE797541">
    <property type="protein sequence ID" value="CCM06869.1"/>
    <property type="molecule type" value="Genomic_DNA"/>
</dbReference>
<dbReference type="InterPro" id="IPR003395">
    <property type="entry name" value="RecF/RecN/SMC_N"/>
</dbReference>
<keyword evidence="7" id="KW-1185">Reference proteome</keyword>
<evidence type="ECO:0000313" key="7">
    <source>
        <dbReference type="Proteomes" id="UP000006352"/>
    </source>
</evidence>
<accession>J4H5J9</accession>
<dbReference type="RefSeq" id="XP_012176890.1">
    <property type="nucleotide sequence ID" value="XM_012321500.1"/>
</dbReference>
<dbReference type="SUPFAM" id="SSF52540">
    <property type="entry name" value="P-loop containing nucleoside triphosphate hydrolases"/>
    <property type="match status" value="2"/>
</dbReference>
<dbReference type="STRING" id="599839.J4H5J9"/>
<dbReference type="SUPFAM" id="SSF75553">
    <property type="entry name" value="Smc hinge domain"/>
    <property type="match status" value="1"/>
</dbReference>
<dbReference type="InterPro" id="IPR036277">
    <property type="entry name" value="SMC_hinge_sf"/>
</dbReference>
<feature type="compositionally biased region" description="Basic and acidic residues" evidence="3">
    <location>
        <begin position="852"/>
        <end position="862"/>
    </location>
</feature>
<feature type="transmembrane region" description="Helical" evidence="4">
    <location>
        <begin position="1656"/>
        <end position="1679"/>
    </location>
</feature>
<feature type="transmembrane region" description="Helical" evidence="4">
    <location>
        <begin position="1353"/>
        <end position="1385"/>
    </location>
</feature>
<dbReference type="Gene3D" id="3.40.50.300">
    <property type="entry name" value="P-loop containing nucleotide triphosphate hydrolases"/>
    <property type="match status" value="2"/>
</dbReference>
<dbReference type="Pfam" id="PF05346">
    <property type="entry name" value="DUF747"/>
    <property type="match status" value="1"/>
</dbReference>
<dbReference type="GO" id="GO:0005524">
    <property type="term" value="F:ATP binding"/>
    <property type="evidence" value="ECO:0007669"/>
    <property type="project" value="InterPro"/>
</dbReference>
<keyword evidence="1 2" id="KW-0175">Coiled coil</keyword>
<dbReference type="Proteomes" id="UP000006352">
    <property type="component" value="Unassembled WGS sequence"/>
</dbReference>
<dbReference type="Pfam" id="PF02463">
    <property type="entry name" value="SMC_N"/>
    <property type="match status" value="1"/>
</dbReference>
<evidence type="ECO:0000259" key="5">
    <source>
        <dbReference type="SMART" id="SM00968"/>
    </source>
</evidence>
<organism evidence="6 7">
    <name type="scientific">Fibroporia radiculosa</name>
    <dbReference type="NCBI Taxonomy" id="599839"/>
    <lineage>
        <taxon>Eukaryota</taxon>
        <taxon>Fungi</taxon>
        <taxon>Dikarya</taxon>
        <taxon>Basidiomycota</taxon>
        <taxon>Agaricomycotina</taxon>
        <taxon>Agaricomycetes</taxon>
        <taxon>Polyporales</taxon>
        <taxon>Fibroporiaceae</taxon>
        <taxon>Fibroporia</taxon>
    </lineage>
</organism>
<dbReference type="SMART" id="SM00968">
    <property type="entry name" value="SMC_hinge"/>
    <property type="match status" value="1"/>
</dbReference>
<dbReference type="PANTHER" id="PTHR43977">
    <property type="entry name" value="STRUCTURAL MAINTENANCE OF CHROMOSOMES PROTEIN 3"/>
    <property type="match status" value="1"/>
</dbReference>
<dbReference type="HOGENOM" id="CLU_238844_0_0_1"/>
<dbReference type="GO" id="GO:0005694">
    <property type="term" value="C:chromosome"/>
    <property type="evidence" value="ECO:0007669"/>
    <property type="project" value="InterPro"/>
</dbReference>
<dbReference type="InterPro" id="IPR008010">
    <property type="entry name" value="Tatp1"/>
</dbReference>
<feature type="coiled-coil region" evidence="2">
    <location>
        <begin position="132"/>
        <end position="191"/>
    </location>
</feature>
<feature type="compositionally biased region" description="Basic and acidic residues" evidence="3">
    <location>
        <begin position="1724"/>
        <end position="1742"/>
    </location>
</feature>